<evidence type="ECO:0000256" key="1">
    <source>
        <dbReference type="SAM" id="MobiDB-lite"/>
    </source>
</evidence>
<feature type="compositionally biased region" description="Polar residues" evidence="1">
    <location>
        <begin position="69"/>
        <end position="83"/>
    </location>
</feature>
<name>A0A4Q9N1T1_9APHY</name>
<accession>A0A4Q9N1T1</accession>
<proteinExistence type="predicted"/>
<sequence>MPPRARQYGEYIAMSETAQHRGTNRAEQSHISTDLPPDTPPARTRKRSYYSLEHAHDIPPPPLKRPRPSGSTAASLASRTTIRSARLSAAEATSNPPSSSSKSPARAHAAKGSKGPSSPLPKTRNKKNSAQTPSDEDVEHLRTEIPPALFPYLTPPRSDKGPVPTETRTFAAFLRWKTFYNDDLVERIIDERTVMCRLCKRNFDLCGTMVYDWQKWGQHRARHIRNTGPHQVPGEPVRLDRLLRGTCTRNLYYRNWAVWTLFVPRPTQSPAKDALNSPRSRTASSAPPLSLLSRHSPVRPNEGPSTPVRVPPPQRFLRSSSSASPCPWSPDFPRALFEAFPVLEDISGPGLLLKAAEFIDHHNISCSCSMVLRRCM</sequence>
<evidence type="ECO:0000313" key="2">
    <source>
        <dbReference type="EMBL" id="TBU34095.1"/>
    </source>
</evidence>
<feature type="compositionally biased region" description="Low complexity" evidence="1">
    <location>
        <begin position="88"/>
        <end position="107"/>
    </location>
</feature>
<reference evidence="2" key="1">
    <citation type="submission" date="2019-01" db="EMBL/GenBank/DDBJ databases">
        <title>Draft genome sequences of three monokaryotic isolates of the white-rot basidiomycete fungus Dichomitus squalens.</title>
        <authorList>
            <consortium name="DOE Joint Genome Institute"/>
            <person name="Lopez S.C."/>
            <person name="Andreopoulos B."/>
            <person name="Pangilinan J."/>
            <person name="Lipzen A."/>
            <person name="Riley R."/>
            <person name="Ahrendt S."/>
            <person name="Ng V."/>
            <person name="Barry K."/>
            <person name="Daum C."/>
            <person name="Grigoriev I.V."/>
            <person name="Hilden K.S."/>
            <person name="Makela M.R."/>
            <person name="de Vries R.P."/>
        </authorList>
    </citation>
    <scope>NUCLEOTIDE SEQUENCE [LARGE SCALE GENOMIC DNA]</scope>
    <source>
        <strain evidence="2">OM18370.1</strain>
    </source>
</reference>
<organism evidence="2">
    <name type="scientific">Dichomitus squalens</name>
    <dbReference type="NCBI Taxonomy" id="114155"/>
    <lineage>
        <taxon>Eukaryota</taxon>
        <taxon>Fungi</taxon>
        <taxon>Dikarya</taxon>
        <taxon>Basidiomycota</taxon>
        <taxon>Agaricomycotina</taxon>
        <taxon>Agaricomycetes</taxon>
        <taxon>Polyporales</taxon>
        <taxon>Polyporaceae</taxon>
        <taxon>Dichomitus</taxon>
    </lineage>
</organism>
<dbReference type="EMBL" id="ML143389">
    <property type="protein sequence ID" value="TBU34095.1"/>
    <property type="molecule type" value="Genomic_DNA"/>
</dbReference>
<dbReference type="AlphaFoldDB" id="A0A4Q9N1T1"/>
<gene>
    <name evidence="2" type="ORF">BD311DRAFT_747127</name>
</gene>
<feature type="compositionally biased region" description="Polar residues" evidence="1">
    <location>
        <begin position="16"/>
        <end position="32"/>
    </location>
</feature>
<dbReference type="Proteomes" id="UP000292957">
    <property type="component" value="Unassembled WGS sequence"/>
</dbReference>
<feature type="compositionally biased region" description="Low complexity" evidence="1">
    <location>
        <begin position="277"/>
        <end position="300"/>
    </location>
</feature>
<protein>
    <submittedName>
        <fullName evidence="2">Uncharacterized protein</fullName>
    </submittedName>
</protein>
<feature type="region of interest" description="Disordered" evidence="1">
    <location>
        <begin position="270"/>
        <end position="326"/>
    </location>
</feature>
<feature type="region of interest" description="Disordered" evidence="1">
    <location>
        <begin position="1"/>
        <end position="140"/>
    </location>
</feature>